<evidence type="ECO:0000256" key="4">
    <source>
        <dbReference type="ARBA" id="ARBA00023163"/>
    </source>
</evidence>
<dbReference type="InterPro" id="IPR051442">
    <property type="entry name" value="B3_domain"/>
</dbReference>
<dbReference type="InParanoid" id="A0A059C5D2"/>
<dbReference type="SUPFAM" id="SSF101936">
    <property type="entry name" value="DNA-binding pseudobarrel domain"/>
    <property type="match status" value="1"/>
</dbReference>
<dbReference type="CDD" id="cd10017">
    <property type="entry name" value="B3_DNA"/>
    <property type="match status" value="1"/>
</dbReference>
<keyword evidence="3" id="KW-0238">DNA-binding</keyword>
<evidence type="ECO:0000313" key="7">
    <source>
        <dbReference type="EMBL" id="KCW73567.1"/>
    </source>
</evidence>
<dbReference type="Gramene" id="KCW73567">
    <property type="protein sequence ID" value="KCW73567"/>
    <property type="gene ID" value="EUGRSUZ_E02114"/>
</dbReference>
<dbReference type="PANTHER" id="PTHR34269:SF11">
    <property type="entry name" value="B3 DOMAIN PROTEIN"/>
    <property type="match status" value="1"/>
</dbReference>
<evidence type="ECO:0000256" key="3">
    <source>
        <dbReference type="ARBA" id="ARBA00023125"/>
    </source>
</evidence>
<feature type="domain" description="TF-B3" evidence="6">
    <location>
        <begin position="79"/>
        <end position="176"/>
    </location>
</feature>
<keyword evidence="5" id="KW-0539">Nucleus</keyword>
<reference evidence="7" key="1">
    <citation type="submission" date="2013-07" db="EMBL/GenBank/DDBJ databases">
        <title>The genome of Eucalyptus grandis.</title>
        <authorList>
            <person name="Schmutz J."/>
            <person name="Hayes R."/>
            <person name="Myburg A."/>
            <person name="Tuskan G."/>
            <person name="Grattapaglia D."/>
            <person name="Rokhsar D.S."/>
        </authorList>
    </citation>
    <scope>NUCLEOTIDE SEQUENCE</scope>
    <source>
        <tissue evidence="7">Leaf extractions</tissue>
    </source>
</reference>
<dbReference type="GO" id="GO:0003677">
    <property type="term" value="F:DNA binding"/>
    <property type="evidence" value="ECO:0007669"/>
    <property type="project" value="UniProtKB-KW"/>
</dbReference>
<evidence type="ECO:0000256" key="1">
    <source>
        <dbReference type="ARBA" id="ARBA00004123"/>
    </source>
</evidence>
<dbReference type="PANTHER" id="PTHR34269">
    <property type="entry name" value="TRANSCRIPTION FACTOR B3-DOMAIN FAMILY-RELATED"/>
    <property type="match status" value="1"/>
</dbReference>
<protein>
    <recommendedName>
        <fullName evidence="6">TF-B3 domain-containing protein</fullName>
    </recommendedName>
</protein>
<accession>A0A059C5D2</accession>
<comment type="subcellular location">
    <subcellularLocation>
        <location evidence="1">Nucleus</location>
    </subcellularLocation>
</comment>
<organism evidence="7">
    <name type="scientific">Eucalyptus grandis</name>
    <name type="common">Flooded gum</name>
    <dbReference type="NCBI Taxonomy" id="71139"/>
    <lineage>
        <taxon>Eukaryota</taxon>
        <taxon>Viridiplantae</taxon>
        <taxon>Streptophyta</taxon>
        <taxon>Embryophyta</taxon>
        <taxon>Tracheophyta</taxon>
        <taxon>Spermatophyta</taxon>
        <taxon>Magnoliopsida</taxon>
        <taxon>eudicotyledons</taxon>
        <taxon>Gunneridae</taxon>
        <taxon>Pentapetalae</taxon>
        <taxon>rosids</taxon>
        <taxon>malvids</taxon>
        <taxon>Myrtales</taxon>
        <taxon>Myrtaceae</taxon>
        <taxon>Myrtoideae</taxon>
        <taxon>Eucalypteae</taxon>
        <taxon>Eucalyptus</taxon>
    </lineage>
</organism>
<dbReference type="GO" id="GO:0005634">
    <property type="term" value="C:nucleus"/>
    <property type="evidence" value="ECO:0007669"/>
    <property type="project" value="UniProtKB-SubCell"/>
</dbReference>
<sequence>MPDPMTGFLDTKELGAALARPERKSTASLIDDRTLIVEKKAKHCRSQTEKKGASECEVEEERRGGVSTELVLRYDPYKIKKTLKKSDLDHLSRLMIPWAVVATHSSEGANIVVWDADTRSEQQLVFAYWASSRSYVLKGCWMKVFVQRRGLAEGDKIGIYWDPIASKFHFSLLCKAN</sequence>
<dbReference type="Gene3D" id="2.40.330.10">
    <property type="entry name" value="DNA-binding pseudobarrel domain"/>
    <property type="match status" value="1"/>
</dbReference>
<dbReference type="EMBL" id="KK198757">
    <property type="protein sequence ID" value="KCW73567.1"/>
    <property type="molecule type" value="Genomic_DNA"/>
</dbReference>
<proteinExistence type="predicted"/>
<evidence type="ECO:0000256" key="5">
    <source>
        <dbReference type="ARBA" id="ARBA00023242"/>
    </source>
</evidence>
<evidence type="ECO:0000259" key="6">
    <source>
        <dbReference type="SMART" id="SM01019"/>
    </source>
</evidence>
<dbReference type="InterPro" id="IPR003340">
    <property type="entry name" value="B3_DNA-bd"/>
</dbReference>
<dbReference type="AlphaFoldDB" id="A0A059C5D2"/>
<name>A0A059C5D2_EUCGR</name>
<keyword evidence="4" id="KW-0804">Transcription</keyword>
<dbReference type="InterPro" id="IPR015300">
    <property type="entry name" value="DNA-bd_pseudobarrel_sf"/>
</dbReference>
<evidence type="ECO:0000256" key="2">
    <source>
        <dbReference type="ARBA" id="ARBA00023015"/>
    </source>
</evidence>
<keyword evidence="2" id="KW-0805">Transcription regulation</keyword>
<dbReference type="SMART" id="SM01019">
    <property type="entry name" value="B3"/>
    <property type="match status" value="1"/>
</dbReference>
<gene>
    <name evidence="7" type="ORF">EUGRSUZ_E02114</name>
</gene>